<evidence type="ECO:0000256" key="2">
    <source>
        <dbReference type="ARBA" id="ARBA00010532"/>
    </source>
</evidence>
<keyword evidence="5 12" id="KW-0812">Transmembrane</keyword>
<dbReference type="GO" id="GO:0005886">
    <property type="term" value="C:plasma membrane"/>
    <property type="evidence" value="ECO:0007669"/>
    <property type="project" value="UniProtKB-SubCell"/>
</dbReference>
<keyword evidence="11" id="KW-0325">Glycoprotein</keyword>
<keyword evidence="14" id="KW-1185">Reference proteome</keyword>
<feature type="transmembrane region" description="Helical" evidence="12">
    <location>
        <begin position="460"/>
        <end position="481"/>
    </location>
</feature>
<evidence type="ECO:0000256" key="6">
    <source>
        <dbReference type="ARBA" id="ARBA00022725"/>
    </source>
</evidence>
<dbReference type="EMBL" id="CAVLGL010000046">
    <property type="protein sequence ID" value="CAK1582951.1"/>
    <property type="molecule type" value="Genomic_DNA"/>
</dbReference>
<evidence type="ECO:0000256" key="1">
    <source>
        <dbReference type="ARBA" id="ARBA00004651"/>
    </source>
</evidence>
<dbReference type="PRINTS" id="PR01609">
    <property type="entry name" value="CD36FAMILY"/>
</dbReference>
<dbReference type="GO" id="GO:0005044">
    <property type="term" value="F:scavenger receptor activity"/>
    <property type="evidence" value="ECO:0007669"/>
    <property type="project" value="TreeGrafter"/>
</dbReference>
<evidence type="ECO:0000313" key="13">
    <source>
        <dbReference type="EMBL" id="CAK1582951.1"/>
    </source>
</evidence>
<evidence type="ECO:0000256" key="11">
    <source>
        <dbReference type="ARBA" id="ARBA00023180"/>
    </source>
</evidence>
<evidence type="ECO:0000256" key="5">
    <source>
        <dbReference type="ARBA" id="ARBA00022692"/>
    </source>
</evidence>
<evidence type="ECO:0000256" key="4">
    <source>
        <dbReference type="ARBA" id="ARBA00022606"/>
    </source>
</evidence>
<keyword evidence="3" id="KW-1003">Cell membrane</keyword>
<evidence type="ECO:0008006" key="15">
    <source>
        <dbReference type="Google" id="ProtNLM"/>
    </source>
</evidence>
<dbReference type="PANTHER" id="PTHR11923">
    <property type="entry name" value="SCAVENGER RECEPTOR CLASS B TYPE-1 SR-B1"/>
    <property type="match status" value="1"/>
</dbReference>
<comment type="similarity">
    <text evidence="2">Belongs to the CD36 family.</text>
</comment>
<sequence length="524" mass="59200">MQLPKHMKIAAGSAGAAIFGVLFGWVIFPTILKSLLKKEMALSKKTDVRQMWQKIPFPLDFKVYLFNYTNADEVQKGAIPIVKEVGPYYFEEWKEKVEVEDHEENDTITYKKLDTFYFKKELSGPGLTGEEIIVIPHPFLMSVVGVVHRDKPAMLSMMGKALNGIFDNPKDIFARVKALDVLFRGVVINCARTDFAPKAVCTALKKEAADQLIFLPNNQYLFSLFGKRNGTTDSHVVTVLRGTKNVMDVGKVIEVDGKPKMELFKDSCDEFQGTDGTVFPPFLTESDRLQSFSGDLCRSFKPWYQKKSSYRGIKTNRYIANIGDYANDPELQCYCDSIETCPPKGLMDLSKCVGAPMYVSLPHFLDCDPKILEDVKGLNPDVSEHEIAIDFEPITGTPLVARQRVQFNIRLIKTDKMELCKDLPDTIAPLFWIEEGLQLNKTFVNMLKHQLFLPKRIVGVIRWLLVAFGTLGTLICLVYHFRDRIMHLAVSSESTSAAKVNPEEVEQNNISVIGQAREPTKVDM</sequence>
<evidence type="ECO:0000256" key="7">
    <source>
        <dbReference type="ARBA" id="ARBA00022989"/>
    </source>
</evidence>
<organism evidence="13 14">
    <name type="scientific">Parnassius mnemosyne</name>
    <name type="common">clouded apollo</name>
    <dbReference type="NCBI Taxonomy" id="213953"/>
    <lineage>
        <taxon>Eukaryota</taxon>
        <taxon>Metazoa</taxon>
        <taxon>Ecdysozoa</taxon>
        <taxon>Arthropoda</taxon>
        <taxon>Hexapoda</taxon>
        <taxon>Insecta</taxon>
        <taxon>Pterygota</taxon>
        <taxon>Neoptera</taxon>
        <taxon>Endopterygota</taxon>
        <taxon>Lepidoptera</taxon>
        <taxon>Glossata</taxon>
        <taxon>Ditrysia</taxon>
        <taxon>Papilionoidea</taxon>
        <taxon>Papilionidae</taxon>
        <taxon>Parnassiinae</taxon>
        <taxon>Parnassini</taxon>
        <taxon>Parnassius</taxon>
        <taxon>Driopa</taxon>
    </lineage>
</organism>
<evidence type="ECO:0000256" key="10">
    <source>
        <dbReference type="ARBA" id="ARBA00023170"/>
    </source>
</evidence>
<proteinExistence type="inferred from homology"/>
<dbReference type="InterPro" id="IPR002159">
    <property type="entry name" value="CD36_fam"/>
</dbReference>
<keyword evidence="9" id="KW-1015">Disulfide bond</keyword>
<accession>A0AAV1KIR6</accession>
<dbReference type="GO" id="GO:0005737">
    <property type="term" value="C:cytoplasm"/>
    <property type="evidence" value="ECO:0007669"/>
    <property type="project" value="TreeGrafter"/>
</dbReference>
<evidence type="ECO:0000256" key="12">
    <source>
        <dbReference type="SAM" id="Phobius"/>
    </source>
</evidence>
<dbReference type="Proteomes" id="UP001314205">
    <property type="component" value="Unassembled WGS sequence"/>
</dbReference>
<dbReference type="GO" id="GO:0007608">
    <property type="term" value="P:sensory perception of smell"/>
    <property type="evidence" value="ECO:0007669"/>
    <property type="project" value="UniProtKB-KW"/>
</dbReference>
<name>A0AAV1KIR6_9NEOP</name>
<evidence type="ECO:0000313" key="14">
    <source>
        <dbReference type="Proteomes" id="UP001314205"/>
    </source>
</evidence>
<protein>
    <recommendedName>
        <fullName evidence="15">Sensory neuron membrane protein 1</fullName>
    </recommendedName>
</protein>
<keyword evidence="7 12" id="KW-1133">Transmembrane helix</keyword>
<keyword evidence="6" id="KW-0552">Olfaction</keyword>
<keyword evidence="8 12" id="KW-0472">Membrane</keyword>
<keyword evidence="4" id="KW-0716">Sensory transduction</keyword>
<comment type="caution">
    <text evidence="13">The sequence shown here is derived from an EMBL/GenBank/DDBJ whole genome shotgun (WGS) entry which is preliminary data.</text>
</comment>
<dbReference type="PANTHER" id="PTHR11923:SF69">
    <property type="entry name" value="SENSORY NEURON MEMBRANE PROTEIN 1"/>
    <property type="match status" value="1"/>
</dbReference>
<keyword evidence="10" id="KW-0675">Receptor</keyword>
<comment type="subcellular location">
    <subcellularLocation>
        <location evidence="1">Cell membrane</location>
        <topology evidence="1">Multi-pass membrane protein</topology>
    </subcellularLocation>
</comment>
<evidence type="ECO:0000256" key="3">
    <source>
        <dbReference type="ARBA" id="ARBA00022475"/>
    </source>
</evidence>
<feature type="transmembrane region" description="Helical" evidence="12">
    <location>
        <begin position="9"/>
        <end position="28"/>
    </location>
</feature>
<evidence type="ECO:0000256" key="8">
    <source>
        <dbReference type="ARBA" id="ARBA00023136"/>
    </source>
</evidence>
<dbReference type="AlphaFoldDB" id="A0AAV1KIR6"/>
<gene>
    <name evidence="13" type="ORF">PARMNEM_LOCUS4419</name>
</gene>
<reference evidence="13 14" key="1">
    <citation type="submission" date="2023-11" db="EMBL/GenBank/DDBJ databases">
        <authorList>
            <person name="Hedman E."/>
            <person name="Englund M."/>
            <person name="Stromberg M."/>
            <person name="Nyberg Akerstrom W."/>
            <person name="Nylinder S."/>
            <person name="Jareborg N."/>
            <person name="Kallberg Y."/>
            <person name="Kronander E."/>
        </authorList>
    </citation>
    <scope>NUCLEOTIDE SEQUENCE [LARGE SCALE GENOMIC DNA]</scope>
</reference>
<evidence type="ECO:0000256" key="9">
    <source>
        <dbReference type="ARBA" id="ARBA00023157"/>
    </source>
</evidence>
<dbReference type="Pfam" id="PF01130">
    <property type="entry name" value="CD36"/>
    <property type="match status" value="1"/>
</dbReference>